<dbReference type="eggNOG" id="COG0586">
    <property type="taxonomic scope" value="Bacteria"/>
</dbReference>
<feature type="transmembrane region" description="Helical" evidence="7">
    <location>
        <begin position="61"/>
        <end position="80"/>
    </location>
</feature>
<dbReference type="RefSeq" id="WP_025706388.1">
    <property type="nucleotide sequence ID" value="NZ_CP009287.1"/>
</dbReference>
<keyword evidence="4 7" id="KW-0812">Transmembrane</keyword>
<feature type="domain" description="VTT" evidence="8">
    <location>
        <begin position="37"/>
        <end position="163"/>
    </location>
</feature>
<evidence type="ECO:0000256" key="5">
    <source>
        <dbReference type="ARBA" id="ARBA00022989"/>
    </source>
</evidence>
<dbReference type="GO" id="GO:0005886">
    <property type="term" value="C:plasma membrane"/>
    <property type="evidence" value="ECO:0007669"/>
    <property type="project" value="UniProtKB-SubCell"/>
</dbReference>
<protein>
    <submittedName>
        <fullName evidence="9">Alkaline phosphatase</fullName>
    </submittedName>
</protein>
<keyword evidence="5 7" id="KW-1133">Transmembrane helix</keyword>
<comment type="similarity">
    <text evidence="2">Belongs to the DedA family.</text>
</comment>
<keyword evidence="10" id="KW-1185">Reference proteome</keyword>
<evidence type="ECO:0000256" key="3">
    <source>
        <dbReference type="ARBA" id="ARBA00022475"/>
    </source>
</evidence>
<dbReference type="OrthoDB" id="9813426at2"/>
<keyword evidence="3" id="KW-1003">Cell membrane</keyword>
<evidence type="ECO:0000313" key="9">
    <source>
        <dbReference type="EMBL" id="AIQ69070.1"/>
    </source>
</evidence>
<dbReference type="PANTHER" id="PTHR42709:SF6">
    <property type="entry name" value="UNDECAPRENYL PHOSPHATE TRANSPORTER A"/>
    <property type="match status" value="1"/>
</dbReference>
<feature type="transmembrane region" description="Helical" evidence="7">
    <location>
        <begin position="175"/>
        <end position="196"/>
    </location>
</feature>
<dbReference type="InterPro" id="IPR051311">
    <property type="entry name" value="DedA_domain"/>
</dbReference>
<dbReference type="HOGENOM" id="CLU_044208_1_2_9"/>
<proteinExistence type="inferred from homology"/>
<name>A0A089M9M9_9BACL</name>
<evidence type="ECO:0000256" key="1">
    <source>
        <dbReference type="ARBA" id="ARBA00004651"/>
    </source>
</evidence>
<dbReference type="PANTHER" id="PTHR42709">
    <property type="entry name" value="ALKALINE PHOSPHATASE LIKE PROTEIN"/>
    <property type="match status" value="1"/>
</dbReference>
<evidence type="ECO:0000256" key="7">
    <source>
        <dbReference type="SAM" id="Phobius"/>
    </source>
</evidence>
<evidence type="ECO:0000313" key="10">
    <source>
        <dbReference type="Proteomes" id="UP000029500"/>
    </source>
</evidence>
<evidence type="ECO:0000256" key="6">
    <source>
        <dbReference type="ARBA" id="ARBA00023136"/>
    </source>
</evidence>
<dbReference type="Proteomes" id="UP000029500">
    <property type="component" value="Chromosome"/>
</dbReference>
<accession>A0A089M9M9</accession>
<dbReference type="AlphaFoldDB" id="A0A089M9M9"/>
<dbReference type="Pfam" id="PF09335">
    <property type="entry name" value="VTT_dom"/>
    <property type="match status" value="1"/>
</dbReference>
<evidence type="ECO:0000256" key="2">
    <source>
        <dbReference type="ARBA" id="ARBA00010792"/>
    </source>
</evidence>
<evidence type="ECO:0000259" key="8">
    <source>
        <dbReference type="Pfam" id="PF09335"/>
    </source>
</evidence>
<dbReference type="KEGG" id="pgm:PGRAT_16615"/>
<evidence type="ECO:0000256" key="4">
    <source>
        <dbReference type="ARBA" id="ARBA00022692"/>
    </source>
</evidence>
<comment type="subcellular location">
    <subcellularLocation>
        <location evidence="1">Cell membrane</location>
        <topology evidence="1">Multi-pass membrane protein</topology>
    </subcellularLocation>
</comment>
<gene>
    <name evidence="9" type="ORF">PGRAT_16615</name>
</gene>
<feature type="transmembrane region" description="Helical" evidence="7">
    <location>
        <begin position="143"/>
        <end position="163"/>
    </location>
</feature>
<dbReference type="InterPro" id="IPR032816">
    <property type="entry name" value="VTT_dom"/>
</dbReference>
<keyword evidence="6 7" id="KW-0472">Membrane</keyword>
<reference evidence="9 10" key="1">
    <citation type="submission" date="2014-08" db="EMBL/GenBank/DDBJ databases">
        <title>Comparative genomics of the Paenibacillus odorifer group.</title>
        <authorList>
            <person name="den Bakker H.C."/>
            <person name="Tsai Y.-C."/>
            <person name="Martin N."/>
            <person name="Korlach J."/>
            <person name="Wiedmann M."/>
        </authorList>
    </citation>
    <scope>NUCLEOTIDE SEQUENCE [LARGE SCALE GENOMIC DNA]</scope>
    <source>
        <strain evidence="9 10">DSM 15220</strain>
    </source>
</reference>
<organism evidence="9 10">
    <name type="scientific">Paenibacillus graminis</name>
    <dbReference type="NCBI Taxonomy" id="189425"/>
    <lineage>
        <taxon>Bacteria</taxon>
        <taxon>Bacillati</taxon>
        <taxon>Bacillota</taxon>
        <taxon>Bacilli</taxon>
        <taxon>Bacillales</taxon>
        <taxon>Paenibacillaceae</taxon>
        <taxon>Paenibacillus</taxon>
    </lineage>
</organism>
<dbReference type="STRING" id="189425.PGRAT_16615"/>
<dbReference type="EMBL" id="CP009287">
    <property type="protein sequence ID" value="AIQ69070.1"/>
    <property type="molecule type" value="Genomic_DNA"/>
</dbReference>
<sequence>MHQILNAITDAALDLVSTLGIWGIWIGMMLESACIPIPSEVIMLSGGLLIARGTLSFPEVVAAGVLGNLTGSIAAFYVGMHGGRKLLEKYGKYIFFNSRHLEQSQRWFDRYGEGTVLFTRMLPFIRTFISLPAGIAGMKTWKFIFFTTLGSLPWNIALVYLGYRLGDKWTIVEEYMRPVSYAICGAVVLLIILWLVRRRKERTV</sequence>